<name>A0A4C1YQ47_EUMVA</name>
<dbReference type="Proteomes" id="UP000299102">
    <property type="component" value="Unassembled WGS sequence"/>
</dbReference>
<protein>
    <recommendedName>
        <fullName evidence="4">Secreted protein</fullName>
    </recommendedName>
</protein>
<evidence type="ECO:0000256" key="1">
    <source>
        <dbReference type="SAM" id="SignalP"/>
    </source>
</evidence>
<reference evidence="2 3" key="1">
    <citation type="journal article" date="2019" name="Commun. Biol.">
        <title>The bagworm genome reveals a unique fibroin gene that provides high tensile strength.</title>
        <authorList>
            <person name="Kono N."/>
            <person name="Nakamura H."/>
            <person name="Ohtoshi R."/>
            <person name="Tomita M."/>
            <person name="Numata K."/>
            <person name="Arakawa K."/>
        </authorList>
    </citation>
    <scope>NUCLEOTIDE SEQUENCE [LARGE SCALE GENOMIC DNA]</scope>
</reference>
<organism evidence="2 3">
    <name type="scientific">Eumeta variegata</name>
    <name type="common">Bagworm moth</name>
    <name type="synonym">Eumeta japonica</name>
    <dbReference type="NCBI Taxonomy" id="151549"/>
    <lineage>
        <taxon>Eukaryota</taxon>
        <taxon>Metazoa</taxon>
        <taxon>Ecdysozoa</taxon>
        <taxon>Arthropoda</taxon>
        <taxon>Hexapoda</taxon>
        <taxon>Insecta</taxon>
        <taxon>Pterygota</taxon>
        <taxon>Neoptera</taxon>
        <taxon>Endopterygota</taxon>
        <taxon>Lepidoptera</taxon>
        <taxon>Glossata</taxon>
        <taxon>Ditrysia</taxon>
        <taxon>Tineoidea</taxon>
        <taxon>Psychidae</taxon>
        <taxon>Oiketicinae</taxon>
        <taxon>Eumeta</taxon>
    </lineage>
</organism>
<keyword evidence="1" id="KW-0732">Signal</keyword>
<evidence type="ECO:0000313" key="3">
    <source>
        <dbReference type="Proteomes" id="UP000299102"/>
    </source>
</evidence>
<proteinExistence type="predicted"/>
<accession>A0A4C1YQ47</accession>
<keyword evidence="3" id="KW-1185">Reference proteome</keyword>
<evidence type="ECO:0008006" key="4">
    <source>
        <dbReference type="Google" id="ProtNLM"/>
    </source>
</evidence>
<gene>
    <name evidence="2" type="ORF">EVAR_58463_1</name>
</gene>
<feature type="signal peptide" evidence="1">
    <location>
        <begin position="1"/>
        <end position="20"/>
    </location>
</feature>
<sequence>MLATEVFVSCILAYVKPSAADIATDCYGDNGHWQFRTSARLAWKAKQEPIATRQSLNKHGEEIVQVTKRPITKIRLFKLLAFTLHFFQKKQKLLFFHAYPAFGGFDRAAAELLSPPRWSGAGRRAAGDSSSRCDDGIRNASNPVIPFGGRSPALVGTSVYCRSLDYIKHANKEVLVLNRFHRRSIGKSRHFMKIFKGRCRIFASIPPPPCSGPIISF</sequence>
<comment type="caution">
    <text evidence="2">The sequence shown here is derived from an EMBL/GenBank/DDBJ whole genome shotgun (WGS) entry which is preliminary data.</text>
</comment>
<dbReference type="EMBL" id="BGZK01001302">
    <property type="protein sequence ID" value="GBP76739.1"/>
    <property type="molecule type" value="Genomic_DNA"/>
</dbReference>
<dbReference type="AlphaFoldDB" id="A0A4C1YQ47"/>
<evidence type="ECO:0000313" key="2">
    <source>
        <dbReference type="EMBL" id="GBP76739.1"/>
    </source>
</evidence>
<feature type="chain" id="PRO_5020030473" description="Secreted protein" evidence="1">
    <location>
        <begin position="21"/>
        <end position="217"/>
    </location>
</feature>